<keyword evidence="5" id="KW-0378">Hydrolase</keyword>
<dbReference type="Gene3D" id="3.30.70.270">
    <property type="match status" value="1"/>
</dbReference>
<reference evidence="8 9" key="1">
    <citation type="submission" date="2019-09" db="EMBL/GenBank/DDBJ databases">
        <title>Bird 10,000 Genomes (B10K) Project - Family phase.</title>
        <authorList>
            <person name="Zhang G."/>
        </authorList>
    </citation>
    <scope>NUCLEOTIDE SEQUENCE [LARGE SCALE GENOMIC DNA]</scope>
    <source>
        <strain evidence="8">B10K-DU-002-83</strain>
    </source>
</reference>
<dbReference type="GO" id="GO:0004519">
    <property type="term" value="F:endonuclease activity"/>
    <property type="evidence" value="ECO:0007669"/>
    <property type="project" value="UniProtKB-KW"/>
</dbReference>
<dbReference type="PANTHER" id="PTHR41694:SF3">
    <property type="entry name" value="RNA-DIRECTED DNA POLYMERASE-RELATED"/>
    <property type="match status" value="1"/>
</dbReference>
<organism evidence="8 9">
    <name type="scientific">Hypocryptadius cinnamomeus</name>
    <dbReference type="NCBI Taxonomy" id="589841"/>
    <lineage>
        <taxon>Eukaryota</taxon>
        <taxon>Metazoa</taxon>
        <taxon>Chordata</taxon>
        <taxon>Craniata</taxon>
        <taxon>Vertebrata</taxon>
        <taxon>Euteleostomi</taxon>
        <taxon>Archelosauria</taxon>
        <taxon>Archosauria</taxon>
        <taxon>Dinosauria</taxon>
        <taxon>Saurischia</taxon>
        <taxon>Theropoda</taxon>
        <taxon>Coelurosauria</taxon>
        <taxon>Aves</taxon>
        <taxon>Neognathae</taxon>
        <taxon>Neoaves</taxon>
        <taxon>Telluraves</taxon>
        <taxon>Australaves</taxon>
        <taxon>Passeriformes</taxon>
        <taxon>Sylvioidea</taxon>
        <taxon>Zosteropidae</taxon>
        <taxon>Hypocryptadius</taxon>
    </lineage>
</organism>
<dbReference type="OrthoDB" id="9319918at2759"/>
<dbReference type="InterPro" id="IPR043502">
    <property type="entry name" value="DNA/RNA_pol_sf"/>
</dbReference>
<dbReference type="SUPFAM" id="SSF56672">
    <property type="entry name" value="DNA/RNA polymerases"/>
    <property type="match status" value="1"/>
</dbReference>
<dbReference type="AlphaFoldDB" id="A0A7L2QBI0"/>
<evidence type="ECO:0000256" key="6">
    <source>
        <dbReference type="ARBA" id="ARBA00022918"/>
    </source>
</evidence>
<dbReference type="GO" id="GO:0003964">
    <property type="term" value="F:RNA-directed DNA polymerase activity"/>
    <property type="evidence" value="ECO:0007669"/>
    <property type="project" value="UniProtKB-KW"/>
</dbReference>
<keyword evidence="6" id="KW-0695">RNA-directed DNA polymerase</keyword>
<feature type="non-terminal residue" evidence="8">
    <location>
        <position position="55"/>
    </location>
</feature>
<keyword evidence="3" id="KW-0540">Nuclease</keyword>
<evidence type="ECO:0000256" key="4">
    <source>
        <dbReference type="ARBA" id="ARBA00022759"/>
    </source>
</evidence>
<dbReference type="GO" id="GO:0016787">
    <property type="term" value="F:hydrolase activity"/>
    <property type="evidence" value="ECO:0007669"/>
    <property type="project" value="UniProtKB-KW"/>
</dbReference>
<keyword evidence="4" id="KW-0255">Endonuclease</keyword>
<dbReference type="PANTHER" id="PTHR41694">
    <property type="entry name" value="ENDOGENOUS RETROVIRUS GROUP K MEMBER POL PROTEIN"/>
    <property type="match status" value="1"/>
</dbReference>
<dbReference type="Proteomes" id="UP000574191">
    <property type="component" value="Unassembled WGS sequence"/>
</dbReference>
<evidence type="ECO:0000256" key="5">
    <source>
        <dbReference type="ARBA" id="ARBA00022801"/>
    </source>
</evidence>
<comment type="caution">
    <text evidence="8">The sequence shown here is derived from an EMBL/GenBank/DDBJ whole genome shotgun (WGS) entry which is preliminary data.</text>
</comment>
<dbReference type="InterPro" id="IPR010661">
    <property type="entry name" value="RVT_thumb"/>
</dbReference>
<dbReference type="GO" id="GO:0035613">
    <property type="term" value="F:RNA stem-loop binding"/>
    <property type="evidence" value="ECO:0007669"/>
    <property type="project" value="TreeGrafter"/>
</dbReference>
<keyword evidence="9" id="KW-1185">Reference proteome</keyword>
<protein>
    <submittedName>
        <fullName evidence="8">PO113 protein</fullName>
    </submittedName>
</protein>
<name>A0A7L2QBI0_9PASS</name>
<feature type="domain" description="Reverse transcriptase thumb" evidence="7">
    <location>
        <begin position="16"/>
        <end position="53"/>
    </location>
</feature>
<dbReference type="Pfam" id="PF06817">
    <property type="entry name" value="RVT_thumb"/>
    <property type="match status" value="1"/>
</dbReference>
<keyword evidence="2" id="KW-0548">Nucleotidyltransferase</keyword>
<dbReference type="InterPro" id="IPR043128">
    <property type="entry name" value="Rev_trsase/Diguanyl_cyclase"/>
</dbReference>
<evidence type="ECO:0000256" key="3">
    <source>
        <dbReference type="ARBA" id="ARBA00022722"/>
    </source>
</evidence>
<evidence type="ECO:0000313" key="9">
    <source>
        <dbReference type="Proteomes" id="UP000574191"/>
    </source>
</evidence>
<feature type="non-terminal residue" evidence="8">
    <location>
        <position position="1"/>
    </location>
</feature>
<sequence length="55" mass="6266">PWKYLGWSITNQAVRPQKLQLAIKLTNLNEAQRLLGDLQWLKPIVGIPNSLLDSL</sequence>
<evidence type="ECO:0000313" key="8">
    <source>
        <dbReference type="EMBL" id="NXR93447.1"/>
    </source>
</evidence>
<dbReference type="EMBL" id="VYZP01058343">
    <property type="protein sequence ID" value="NXR93447.1"/>
    <property type="molecule type" value="Genomic_DNA"/>
</dbReference>
<evidence type="ECO:0000256" key="2">
    <source>
        <dbReference type="ARBA" id="ARBA00022695"/>
    </source>
</evidence>
<gene>
    <name evidence="8" type="primary">Hervk_2</name>
    <name evidence="8" type="ORF">HYPCIN_R13619</name>
</gene>
<proteinExistence type="predicted"/>
<keyword evidence="1" id="KW-0808">Transferase</keyword>
<evidence type="ECO:0000259" key="7">
    <source>
        <dbReference type="Pfam" id="PF06817"/>
    </source>
</evidence>
<accession>A0A7L2QBI0</accession>
<evidence type="ECO:0000256" key="1">
    <source>
        <dbReference type="ARBA" id="ARBA00022679"/>
    </source>
</evidence>